<keyword evidence="7" id="KW-1185">Reference proteome</keyword>
<dbReference type="InterPro" id="IPR032675">
    <property type="entry name" value="LRR_dom_sf"/>
</dbReference>
<dbReference type="InterPro" id="IPR001611">
    <property type="entry name" value="Leu-rich_rpt"/>
</dbReference>
<keyword evidence="1" id="KW-0433">Leucine-rich repeat</keyword>
<evidence type="ECO:0000313" key="6">
    <source>
        <dbReference type="EMBL" id="KRT82269.1"/>
    </source>
</evidence>
<accession>A0A0T6B573</accession>
<evidence type="ECO:0000256" key="5">
    <source>
        <dbReference type="SAM" id="SignalP"/>
    </source>
</evidence>
<organism evidence="6 7">
    <name type="scientific">Oryctes borbonicus</name>
    <dbReference type="NCBI Taxonomy" id="1629725"/>
    <lineage>
        <taxon>Eukaryota</taxon>
        <taxon>Metazoa</taxon>
        <taxon>Ecdysozoa</taxon>
        <taxon>Arthropoda</taxon>
        <taxon>Hexapoda</taxon>
        <taxon>Insecta</taxon>
        <taxon>Pterygota</taxon>
        <taxon>Neoptera</taxon>
        <taxon>Endopterygota</taxon>
        <taxon>Coleoptera</taxon>
        <taxon>Polyphaga</taxon>
        <taxon>Scarabaeiformia</taxon>
        <taxon>Scarabaeidae</taxon>
        <taxon>Dynastinae</taxon>
        <taxon>Oryctes</taxon>
    </lineage>
</organism>
<keyword evidence="2 5" id="KW-0732">Signal</keyword>
<protein>
    <recommendedName>
        <fullName evidence="8">LRRCT domain-containing protein</fullName>
    </recommendedName>
</protein>
<dbReference type="PANTHER" id="PTHR45842">
    <property type="entry name" value="SYNAPTIC ADHESION-LIKE MOLECULE SALM"/>
    <property type="match status" value="1"/>
</dbReference>
<evidence type="ECO:0008006" key="8">
    <source>
        <dbReference type="Google" id="ProtNLM"/>
    </source>
</evidence>
<evidence type="ECO:0000256" key="4">
    <source>
        <dbReference type="ARBA" id="ARBA00023180"/>
    </source>
</evidence>
<dbReference type="EMBL" id="LJIG01009843">
    <property type="protein sequence ID" value="KRT82269.1"/>
    <property type="molecule type" value="Genomic_DNA"/>
</dbReference>
<dbReference type="Gene3D" id="3.80.10.10">
    <property type="entry name" value="Ribonuclease Inhibitor"/>
    <property type="match status" value="3"/>
</dbReference>
<dbReference type="PANTHER" id="PTHR45842:SF12">
    <property type="entry name" value="KEKKON 5, ISOFORM A"/>
    <property type="match status" value="1"/>
</dbReference>
<dbReference type="SUPFAM" id="SSF52058">
    <property type="entry name" value="L domain-like"/>
    <property type="match status" value="1"/>
</dbReference>
<evidence type="ECO:0000256" key="2">
    <source>
        <dbReference type="ARBA" id="ARBA00022729"/>
    </source>
</evidence>
<name>A0A0T6B573_9SCAR</name>
<reference evidence="6 7" key="1">
    <citation type="submission" date="2015-09" db="EMBL/GenBank/DDBJ databases">
        <title>Draft genome of the scarab beetle Oryctes borbonicus.</title>
        <authorList>
            <person name="Meyer J.M."/>
            <person name="Markov G.V."/>
            <person name="Baskaran P."/>
            <person name="Herrmann M."/>
            <person name="Sommer R.J."/>
            <person name="Roedelsperger C."/>
        </authorList>
    </citation>
    <scope>NUCLEOTIDE SEQUENCE [LARGE SCALE GENOMIC DNA]</scope>
    <source>
        <strain evidence="6">OB123</strain>
        <tissue evidence="6">Whole animal</tissue>
    </source>
</reference>
<dbReference type="PRINTS" id="PR00019">
    <property type="entry name" value="LEURICHRPT"/>
</dbReference>
<keyword evidence="4" id="KW-0325">Glycoprotein</keyword>
<dbReference type="InterPro" id="IPR050467">
    <property type="entry name" value="LRFN"/>
</dbReference>
<feature type="chain" id="PRO_5006668376" description="LRRCT domain-containing protein" evidence="5">
    <location>
        <begin position="20"/>
        <end position="326"/>
    </location>
</feature>
<evidence type="ECO:0000256" key="1">
    <source>
        <dbReference type="ARBA" id="ARBA00022614"/>
    </source>
</evidence>
<dbReference type="PROSITE" id="PS51450">
    <property type="entry name" value="LRR"/>
    <property type="match status" value="2"/>
</dbReference>
<proteinExistence type="predicted"/>
<gene>
    <name evidence="6" type="ORF">AMK59_4280</name>
</gene>
<sequence length="326" mass="38007">MTFSSSVVFVTIFLCVAYGNKCTFKNFDVVWRLVEIEEWKAGKIMDVHTNNPRIVQIDVNHNTTTKKNAPQERSICKETLQKLNDLYVLYSNSSSLKRIEENSFEENRKLYHLDLQHNNLEKVPAKVFENTNIRILRLNYNKIKHIASSAFDNMASLEILDLSNNRIESLNPEWFKNTNKVIHLSLINNFISTLDANVFRNLKHTNDSDDSKLLNIYLDRNRINWMDPKAFDGLEKLRILSIANNNLHTLSKDAFKTLDYITVLDLTFNDITCVDQDLRIFEKASRILAMNNPWDCNCVLNMETKLHKTLAIQVESIKCKYLSTFF</sequence>
<dbReference type="SMART" id="SM00369">
    <property type="entry name" value="LRR_TYP"/>
    <property type="match status" value="6"/>
</dbReference>
<dbReference type="Proteomes" id="UP000051574">
    <property type="component" value="Unassembled WGS sequence"/>
</dbReference>
<evidence type="ECO:0000256" key="3">
    <source>
        <dbReference type="ARBA" id="ARBA00022737"/>
    </source>
</evidence>
<dbReference type="AlphaFoldDB" id="A0A0T6B573"/>
<dbReference type="Pfam" id="PF13855">
    <property type="entry name" value="LRR_8"/>
    <property type="match status" value="2"/>
</dbReference>
<dbReference type="InterPro" id="IPR003591">
    <property type="entry name" value="Leu-rich_rpt_typical-subtyp"/>
</dbReference>
<feature type="signal peptide" evidence="5">
    <location>
        <begin position="1"/>
        <end position="19"/>
    </location>
</feature>
<dbReference type="OrthoDB" id="676979at2759"/>
<evidence type="ECO:0000313" key="7">
    <source>
        <dbReference type="Proteomes" id="UP000051574"/>
    </source>
</evidence>
<keyword evidence="3" id="KW-0677">Repeat</keyword>
<comment type="caution">
    <text evidence="6">The sequence shown here is derived from an EMBL/GenBank/DDBJ whole genome shotgun (WGS) entry which is preliminary data.</text>
</comment>